<dbReference type="RefSeq" id="WP_089165964.1">
    <property type="nucleotide sequence ID" value="NZ_MTHB01000279.1"/>
</dbReference>
<dbReference type="OrthoDB" id="8964452at2"/>
<comment type="caution">
    <text evidence="2">The sequence shown here is derived from an EMBL/GenBank/DDBJ whole genome shotgun (WGS) entry which is preliminary data.</text>
</comment>
<evidence type="ECO:0000256" key="1">
    <source>
        <dbReference type="SAM" id="Phobius"/>
    </source>
</evidence>
<evidence type="ECO:0000313" key="3">
    <source>
        <dbReference type="Proteomes" id="UP000214720"/>
    </source>
</evidence>
<proteinExistence type="predicted"/>
<gene>
    <name evidence="2" type="ORF">BSU04_43205</name>
</gene>
<evidence type="ECO:0000313" key="2">
    <source>
        <dbReference type="EMBL" id="OXC72190.1"/>
    </source>
</evidence>
<feature type="transmembrane region" description="Helical" evidence="1">
    <location>
        <begin position="20"/>
        <end position="40"/>
    </location>
</feature>
<dbReference type="AlphaFoldDB" id="A0A226WMY8"/>
<accession>A0A226WMY8</accession>
<name>A0A226WMY8_CABSO</name>
<reference evidence="3" key="1">
    <citation type="submission" date="2017-01" db="EMBL/GenBank/DDBJ databases">
        <title>Genome Analysis of Deinococcus marmoris KOPRI26562.</title>
        <authorList>
            <person name="Kim J.H."/>
            <person name="Oh H.-M."/>
        </authorList>
    </citation>
    <scope>NUCLEOTIDE SEQUENCE [LARGE SCALE GENOMIC DNA]</scope>
    <source>
        <strain evidence="3">PAMC 26633</strain>
    </source>
</reference>
<keyword evidence="1" id="KW-1133">Transmembrane helix</keyword>
<sequence>MPVELPEITAGQRRPSPPKAIVWLGVFVIVMLANIVWILVTWPKDEPTMSVWFWMRLLVFPAIGWSVAFGLRLFYYEEEMTRLAAKKETRERDRAEATEFAQEPLAVLGLSFLTAMNAGGDGVASAIAQKKRALESCMPRSGEDAVRHTALALNDDEGTLERYLSLFLQLTGQIKETLDTLPADVPFSIRLQVPEDPERAHVLKTWETCWQQCGYRDAPTSLLDPQQGLMALDGWLDVKGGTTLEKFTLYVAAQLHDEPPENSAEAGVALLLGWAPLAERRGLKPIALLHRPVQSETTDFRTSLPKALLWGRTSSMRVSDVWQAGLTGGDKSAFLKDSADLGLKASKTEDFAGIQDIDRALGNPGAAAAWLSVVLAIERAWRTTEPQLVLARETNLRLAVVQPIADEHDMEVINEGT</sequence>
<dbReference type="Proteomes" id="UP000214720">
    <property type="component" value="Unassembled WGS sequence"/>
</dbReference>
<feature type="transmembrane region" description="Helical" evidence="1">
    <location>
        <begin position="52"/>
        <end position="75"/>
    </location>
</feature>
<keyword evidence="1" id="KW-0472">Membrane</keyword>
<organism evidence="2 3">
    <name type="scientific">Caballeronia sordidicola</name>
    <name type="common">Burkholderia sordidicola</name>
    <dbReference type="NCBI Taxonomy" id="196367"/>
    <lineage>
        <taxon>Bacteria</taxon>
        <taxon>Pseudomonadati</taxon>
        <taxon>Pseudomonadota</taxon>
        <taxon>Betaproteobacteria</taxon>
        <taxon>Burkholderiales</taxon>
        <taxon>Burkholderiaceae</taxon>
        <taxon>Caballeronia</taxon>
    </lineage>
</organism>
<keyword evidence="1" id="KW-0812">Transmembrane</keyword>
<protein>
    <submittedName>
        <fullName evidence="2">Uncharacterized protein</fullName>
    </submittedName>
</protein>
<dbReference type="EMBL" id="MTHB01000279">
    <property type="protein sequence ID" value="OXC72190.1"/>
    <property type="molecule type" value="Genomic_DNA"/>
</dbReference>